<evidence type="ECO:0000313" key="16">
    <source>
        <dbReference type="Proteomes" id="UP000321429"/>
    </source>
</evidence>
<comment type="function">
    <text evidence="1 10">One of two assembly initiator proteins, it binds directly to the 5'-end of the 23S rRNA, where it nucleates assembly of the 50S subunit.</text>
</comment>
<evidence type="ECO:0000256" key="11">
    <source>
        <dbReference type="RuleBase" id="RU003477"/>
    </source>
</evidence>
<evidence type="ECO:0000256" key="4">
    <source>
        <dbReference type="ARBA" id="ARBA00022730"/>
    </source>
</evidence>
<dbReference type="InterPro" id="IPR057264">
    <property type="entry name" value="Ribosomal_uL24_C"/>
</dbReference>
<evidence type="ECO:0000259" key="12">
    <source>
        <dbReference type="SMART" id="SM00739"/>
    </source>
</evidence>
<dbReference type="GO" id="GO:0019843">
    <property type="term" value="F:rRNA binding"/>
    <property type="evidence" value="ECO:0007669"/>
    <property type="project" value="UniProtKB-UniRule"/>
</dbReference>
<evidence type="ECO:0000256" key="8">
    <source>
        <dbReference type="ARBA" id="ARBA00035206"/>
    </source>
</evidence>
<dbReference type="PANTHER" id="PTHR12903">
    <property type="entry name" value="MITOCHONDRIAL RIBOSOMAL PROTEIN L24"/>
    <property type="match status" value="1"/>
</dbReference>
<dbReference type="Pfam" id="PF17136">
    <property type="entry name" value="ribosomal_L24"/>
    <property type="match status" value="1"/>
</dbReference>
<proteinExistence type="inferred from homology"/>
<dbReference type="Proteomes" id="UP000051139">
    <property type="component" value="Unassembled WGS sequence"/>
</dbReference>
<evidence type="ECO:0000256" key="2">
    <source>
        <dbReference type="ARBA" id="ARBA00010618"/>
    </source>
</evidence>
<dbReference type="PATRIC" id="fig|348151.3.peg.1853"/>
<dbReference type="GO" id="GO:1990904">
    <property type="term" value="C:ribonucleoprotein complex"/>
    <property type="evidence" value="ECO:0007669"/>
    <property type="project" value="UniProtKB-KW"/>
</dbReference>
<protein>
    <recommendedName>
        <fullName evidence="8 10">Large ribosomal subunit protein uL24</fullName>
    </recommendedName>
</protein>
<name>A0A0R2L715_9LACO</name>
<dbReference type="GO" id="GO:0003735">
    <property type="term" value="F:structural constituent of ribosome"/>
    <property type="evidence" value="ECO:0007669"/>
    <property type="project" value="InterPro"/>
</dbReference>
<dbReference type="GO" id="GO:0006412">
    <property type="term" value="P:translation"/>
    <property type="evidence" value="ECO:0007669"/>
    <property type="project" value="UniProtKB-UniRule"/>
</dbReference>
<dbReference type="InterPro" id="IPR008991">
    <property type="entry name" value="Translation_prot_SH3-like_sf"/>
</dbReference>
<dbReference type="SUPFAM" id="SSF50104">
    <property type="entry name" value="Translation proteins SH3-like domain"/>
    <property type="match status" value="1"/>
</dbReference>
<dbReference type="NCBIfam" id="TIGR01079">
    <property type="entry name" value="rplX_bact"/>
    <property type="match status" value="1"/>
</dbReference>
<dbReference type="EMBL" id="JQCB01000007">
    <property type="protein sequence ID" value="KRN95701.1"/>
    <property type="molecule type" value="Genomic_DNA"/>
</dbReference>
<dbReference type="Pfam" id="PF00467">
    <property type="entry name" value="KOW"/>
    <property type="match status" value="1"/>
</dbReference>
<accession>A0A0R2L715</accession>
<dbReference type="CDD" id="cd06089">
    <property type="entry name" value="KOW_RPL26"/>
    <property type="match status" value="1"/>
</dbReference>
<dbReference type="EMBL" id="BJUD01000003">
    <property type="protein sequence ID" value="GEK28036.1"/>
    <property type="molecule type" value="Genomic_DNA"/>
</dbReference>
<dbReference type="InterPro" id="IPR005824">
    <property type="entry name" value="KOW"/>
</dbReference>
<dbReference type="GO" id="GO:0005840">
    <property type="term" value="C:ribosome"/>
    <property type="evidence" value="ECO:0007669"/>
    <property type="project" value="UniProtKB-KW"/>
</dbReference>
<evidence type="ECO:0000313" key="13">
    <source>
        <dbReference type="EMBL" id="GEK28036.1"/>
    </source>
</evidence>
<comment type="similarity">
    <text evidence="2 10 11">Belongs to the universal ribosomal protein uL24 family.</text>
</comment>
<evidence type="ECO:0000313" key="14">
    <source>
        <dbReference type="EMBL" id="KRN95701.1"/>
    </source>
</evidence>
<dbReference type="Gene3D" id="2.30.30.30">
    <property type="match status" value="1"/>
</dbReference>
<dbReference type="InterPro" id="IPR014722">
    <property type="entry name" value="Rib_uL2_dom2"/>
</dbReference>
<dbReference type="RefSeq" id="WP_057810408.1">
    <property type="nucleotide sequence ID" value="NZ_BJUD01000003.1"/>
</dbReference>
<keyword evidence="5 10" id="KW-0694">RNA-binding</keyword>
<dbReference type="OrthoDB" id="9807419at2"/>
<keyword evidence="6 10" id="KW-0689">Ribosomal protein</keyword>
<keyword evidence="15" id="KW-1185">Reference proteome</keyword>
<dbReference type="InterPro" id="IPR003256">
    <property type="entry name" value="Ribosomal_uL24"/>
</dbReference>
<dbReference type="InterPro" id="IPR041988">
    <property type="entry name" value="Ribosomal_uL24_KOW"/>
</dbReference>
<gene>
    <name evidence="10 13" type="primary">rplX</name>
    <name evidence="14" type="ORF">IV55_GL001802</name>
    <name evidence="13" type="ORF">LSI01_03470</name>
</gene>
<dbReference type="STRING" id="348151.IV55_GL001802"/>
<evidence type="ECO:0000256" key="10">
    <source>
        <dbReference type="HAMAP-Rule" id="MF_01326"/>
    </source>
</evidence>
<dbReference type="AlphaFoldDB" id="A0A0R2L715"/>
<evidence type="ECO:0000256" key="1">
    <source>
        <dbReference type="ARBA" id="ARBA00004072"/>
    </source>
</evidence>
<keyword evidence="4 10" id="KW-0699">rRNA-binding</keyword>
<comment type="function">
    <text evidence="9 10">One of the proteins that surrounds the polypeptide exit tunnel on the outside of the subunit.</text>
</comment>
<dbReference type="SMART" id="SM00739">
    <property type="entry name" value="KOW"/>
    <property type="match status" value="1"/>
</dbReference>
<comment type="subunit">
    <text evidence="3 10">Part of the 50S ribosomal subunit.</text>
</comment>
<dbReference type="HAMAP" id="MF_01326_B">
    <property type="entry name" value="Ribosomal_uL24_B"/>
    <property type="match status" value="1"/>
</dbReference>
<comment type="caution">
    <text evidence="14">The sequence shown here is derived from an EMBL/GenBank/DDBJ whole genome shotgun (WGS) entry which is preliminary data.</text>
</comment>
<evidence type="ECO:0000256" key="9">
    <source>
        <dbReference type="ARBA" id="ARBA00058688"/>
    </source>
</evidence>
<organism evidence="14 15">
    <name type="scientific">Furfurilactobacillus siliginis</name>
    <dbReference type="NCBI Taxonomy" id="348151"/>
    <lineage>
        <taxon>Bacteria</taxon>
        <taxon>Bacillati</taxon>
        <taxon>Bacillota</taxon>
        <taxon>Bacilli</taxon>
        <taxon>Lactobacillales</taxon>
        <taxon>Lactobacillaceae</taxon>
        <taxon>Furfurilactobacillus</taxon>
    </lineage>
</organism>
<feature type="domain" description="KOW" evidence="12">
    <location>
        <begin position="2"/>
        <end position="29"/>
    </location>
</feature>
<dbReference type="InterPro" id="IPR005825">
    <property type="entry name" value="Ribosomal_uL24_CS"/>
</dbReference>
<evidence type="ECO:0000313" key="15">
    <source>
        <dbReference type="Proteomes" id="UP000051139"/>
    </source>
</evidence>
<evidence type="ECO:0000256" key="6">
    <source>
        <dbReference type="ARBA" id="ARBA00022980"/>
    </source>
</evidence>
<evidence type="ECO:0000256" key="7">
    <source>
        <dbReference type="ARBA" id="ARBA00023274"/>
    </source>
</evidence>
<dbReference type="PROSITE" id="PS01108">
    <property type="entry name" value="RIBOSOMAL_L24"/>
    <property type="match status" value="1"/>
</dbReference>
<keyword evidence="7 10" id="KW-0687">Ribonucleoprotein</keyword>
<sequence>MFLKTGDQVRVIAGKDKGKEGAIKQTLAKSDRVVVEGINMVKKHQKPNNEFPQGGVVDVEAPIHVSNVMLIDPSTKEPTRVGFKIEDGKKIRVAKKSGKTIA</sequence>
<reference evidence="13 16" key="2">
    <citation type="submission" date="2019-07" db="EMBL/GenBank/DDBJ databases">
        <title>Whole genome shotgun sequence of Lactobacillus siliginis NBRC 101315.</title>
        <authorList>
            <person name="Hosoyama A."/>
            <person name="Uohara A."/>
            <person name="Ohji S."/>
            <person name="Ichikawa N."/>
        </authorList>
    </citation>
    <scope>NUCLEOTIDE SEQUENCE [LARGE SCALE GENOMIC DNA]</scope>
    <source>
        <strain evidence="13 16">NBRC 101315</strain>
    </source>
</reference>
<reference evidence="14 15" key="1">
    <citation type="journal article" date="2015" name="Genome Announc.">
        <title>Expanding the biotechnology potential of lactobacilli through comparative genomics of 213 strains and associated genera.</title>
        <authorList>
            <person name="Sun Z."/>
            <person name="Harris H.M."/>
            <person name="McCann A."/>
            <person name="Guo C."/>
            <person name="Argimon S."/>
            <person name="Zhang W."/>
            <person name="Yang X."/>
            <person name="Jeffery I.B."/>
            <person name="Cooney J.C."/>
            <person name="Kagawa T.F."/>
            <person name="Liu W."/>
            <person name="Song Y."/>
            <person name="Salvetti E."/>
            <person name="Wrobel A."/>
            <person name="Rasinkangas P."/>
            <person name="Parkhill J."/>
            <person name="Rea M.C."/>
            <person name="O'Sullivan O."/>
            <person name="Ritari J."/>
            <person name="Douillard F.P."/>
            <person name="Paul Ross R."/>
            <person name="Yang R."/>
            <person name="Briner A.E."/>
            <person name="Felis G.E."/>
            <person name="de Vos W.M."/>
            <person name="Barrangou R."/>
            <person name="Klaenhammer T.R."/>
            <person name="Caufield P.W."/>
            <person name="Cui Y."/>
            <person name="Zhang H."/>
            <person name="O'Toole P.W."/>
        </authorList>
    </citation>
    <scope>NUCLEOTIDE SEQUENCE [LARGE SCALE GENOMIC DNA]</scope>
    <source>
        <strain evidence="14 15">DSM 22696</strain>
    </source>
</reference>
<evidence type="ECO:0000256" key="5">
    <source>
        <dbReference type="ARBA" id="ARBA00022884"/>
    </source>
</evidence>
<evidence type="ECO:0000256" key="3">
    <source>
        <dbReference type="ARBA" id="ARBA00011838"/>
    </source>
</evidence>
<dbReference type="Proteomes" id="UP000321429">
    <property type="component" value="Unassembled WGS sequence"/>
</dbReference>
<dbReference type="FunFam" id="2.30.30.30:FF:000004">
    <property type="entry name" value="50S ribosomal protein L24"/>
    <property type="match status" value="1"/>
</dbReference>